<dbReference type="Pfam" id="PF13191">
    <property type="entry name" value="AAA_16"/>
    <property type="match status" value="1"/>
</dbReference>
<evidence type="ECO:0000256" key="1">
    <source>
        <dbReference type="ARBA" id="ARBA00022741"/>
    </source>
</evidence>
<evidence type="ECO:0000259" key="6">
    <source>
        <dbReference type="PROSITE" id="PS51755"/>
    </source>
</evidence>
<dbReference type="PANTHER" id="PTHR16305:SF28">
    <property type="entry name" value="GUANYLATE CYCLASE DOMAIN-CONTAINING PROTEIN"/>
    <property type="match status" value="1"/>
</dbReference>
<dbReference type="Gene3D" id="3.30.70.1230">
    <property type="entry name" value="Nucleotide cyclase"/>
    <property type="match status" value="1"/>
</dbReference>
<reference evidence="7" key="2">
    <citation type="submission" date="2020-09" db="EMBL/GenBank/DDBJ databases">
        <authorList>
            <person name="Sun Q."/>
            <person name="Zhou Y."/>
        </authorList>
    </citation>
    <scope>NUCLEOTIDE SEQUENCE</scope>
    <source>
        <strain evidence="7">CGMCC 1.15725</strain>
    </source>
</reference>
<dbReference type="GO" id="GO:0003677">
    <property type="term" value="F:DNA binding"/>
    <property type="evidence" value="ECO:0007669"/>
    <property type="project" value="UniProtKB-UniRule"/>
</dbReference>
<keyword evidence="2" id="KW-0067">ATP-binding</keyword>
<dbReference type="Gene3D" id="3.40.50.300">
    <property type="entry name" value="P-loop containing nucleotide triphosphate hydrolases"/>
    <property type="match status" value="1"/>
</dbReference>
<evidence type="ECO:0000256" key="4">
    <source>
        <dbReference type="PROSITE-ProRule" id="PRU01091"/>
    </source>
</evidence>
<dbReference type="SUPFAM" id="SSF46894">
    <property type="entry name" value="C-terminal effector domain of the bipartite response regulators"/>
    <property type="match status" value="1"/>
</dbReference>
<dbReference type="SUPFAM" id="SSF55073">
    <property type="entry name" value="Nucleotide cyclase"/>
    <property type="match status" value="1"/>
</dbReference>
<dbReference type="Pfam" id="PF00486">
    <property type="entry name" value="Trans_reg_C"/>
    <property type="match status" value="1"/>
</dbReference>
<dbReference type="GO" id="GO:0005524">
    <property type="term" value="F:ATP binding"/>
    <property type="evidence" value="ECO:0007669"/>
    <property type="project" value="UniProtKB-KW"/>
</dbReference>
<dbReference type="InterPro" id="IPR029787">
    <property type="entry name" value="Nucleotide_cyclase"/>
</dbReference>
<dbReference type="PROSITE" id="PS51755">
    <property type="entry name" value="OMPR_PHOB"/>
    <property type="match status" value="1"/>
</dbReference>
<dbReference type="CDD" id="cd07302">
    <property type="entry name" value="CHD"/>
    <property type="match status" value="1"/>
</dbReference>
<dbReference type="GO" id="GO:0000160">
    <property type="term" value="P:phosphorelay signal transduction system"/>
    <property type="evidence" value="ECO:0007669"/>
    <property type="project" value="InterPro"/>
</dbReference>
<gene>
    <name evidence="7" type="primary">cyaI3</name>
    <name evidence="7" type="ORF">GCM10011611_17110</name>
</gene>
<evidence type="ECO:0000256" key="2">
    <source>
        <dbReference type="ARBA" id="ARBA00022840"/>
    </source>
</evidence>
<dbReference type="Gene3D" id="1.25.40.10">
    <property type="entry name" value="Tetratricopeptide repeat domain"/>
    <property type="match status" value="1"/>
</dbReference>
<dbReference type="GO" id="GO:0006355">
    <property type="term" value="P:regulation of DNA-templated transcription"/>
    <property type="evidence" value="ECO:0007669"/>
    <property type="project" value="InterPro"/>
</dbReference>
<accession>A0A8J3E466</accession>
<dbReference type="GO" id="GO:0009190">
    <property type="term" value="P:cyclic nucleotide biosynthetic process"/>
    <property type="evidence" value="ECO:0007669"/>
    <property type="project" value="InterPro"/>
</dbReference>
<comment type="caution">
    <text evidence="7">The sequence shown here is derived from an EMBL/GenBank/DDBJ whole genome shotgun (WGS) entry which is preliminary data.</text>
</comment>
<dbReference type="Gene3D" id="1.10.10.10">
    <property type="entry name" value="Winged helix-like DNA-binding domain superfamily/Winged helix DNA-binding domain"/>
    <property type="match status" value="1"/>
</dbReference>
<evidence type="ECO:0000259" key="5">
    <source>
        <dbReference type="PROSITE" id="PS50125"/>
    </source>
</evidence>
<dbReference type="AlphaFoldDB" id="A0A8J3E466"/>
<dbReference type="PROSITE" id="PS50125">
    <property type="entry name" value="GUANYLATE_CYCLASE_2"/>
    <property type="match status" value="1"/>
</dbReference>
<evidence type="ECO:0000313" key="8">
    <source>
        <dbReference type="Proteomes" id="UP000646365"/>
    </source>
</evidence>
<dbReference type="SUPFAM" id="SSF52540">
    <property type="entry name" value="P-loop containing nucleoside triphosphate hydrolases"/>
    <property type="match status" value="1"/>
</dbReference>
<dbReference type="InterPro" id="IPR011990">
    <property type="entry name" value="TPR-like_helical_dom_sf"/>
</dbReference>
<dbReference type="InterPro" id="IPR041664">
    <property type="entry name" value="AAA_16"/>
</dbReference>
<keyword evidence="3 4" id="KW-0238">DNA-binding</keyword>
<organism evidence="7 8">
    <name type="scientific">Aliidongia dinghuensis</name>
    <dbReference type="NCBI Taxonomy" id="1867774"/>
    <lineage>
        <taxon>Bacteria</taxon>
        <taxon>Pseudomonadati</taxon>
        <taxon>Pseudomonadota</taxon>
        <taxon>Alphaproteobacteria</taxon>
        <taxon>Rhodospirillales</taxon>
        <taxon>Dongiaceae</taxon>
        <taxon>Aliidongia</taxon>
    </lineage>
</organism>
<dbReference type="GO" id="GO:0005737">
    <property type="term" value="C:cytoplasm"/>
    <property type="evidence" value="ECO:0007669"/>
    <property type="project" value="TreeGrafter"/>
</dbReference>
<dbReference type="CDD" id="cd00383">
    <property type="entry name" value="trans_reg_C"/>
    <property type="match status" value="1"/>
</dbReference>
<dbReference type="PANTHER" id="PTHR16305">
    <property type="entry name" value="TESTICULAR SOLUBLE ADENYLYL CYCLASE"/>
    <property type="match status" value="1"/>
</dbReference>
<keyword evidence="1" id="KW-0547">Nucleotide-binding</keyword>
<dbReference type="InterPro" id="IPR027417">
    <property type="entry name" value="P-loop_NTPase"/>
</dbReference>
<dbReference type="SUPFAM" id="SSF48452">
    <property type="entry name" value="TPR-like"/>
    <property type="match status" value="2"/>
</dbReference>
<dbReference type="SMART" id="SM00862">
    <property type="entry name" value="Trans_reg_C"/>
    <property type="match status" value="1"/>
</dbReference>
<sequence length="1178" mass="127443">MLMTTYALGPFRLDTRSELLLLGDEPVALGRRAVAVLRVLIEQRGALVLKDALIEAAWPGQLVEDSNLTVQIAALRRVLGAIPGGDRWIETMPRRGYRFVAPVVAEDAKGGALPPIKAARELAAEPRVDVECRPISAISCELIGTAGRADGVGLEEQRDAIAAFQRRVAETVDRHGGFVADHLGNVVLVLFGYPVAHEHDAEHAVRAGLALCAAVSALRPAAVGASLQCRVGVATGMAIVGDLSPGGAGQDREIIGEAPNLAAQLRLSAQPGVVAIESTTRRLIGGLFHSRDLGTIDTAIGTEPVRVWKVLGENTTANRFEALRGPALMRLVGREEEIGLLRRLWSRVTAGEGQVALVSGEAGLGKSRLTVALEERLDTDAHFRLRYFCSPHHQDSPLFPFVDQLGRAAGFVRDETPTSRLEKLQTLLAGLGLPDENAVLLSDLLGLPMPEGRSLPNLSPAKKKQQILEAICRYLEKLARKQPLAVIFEDAHWIDATSRELLDMIIEQAPDLKMLLIVTFRPEFQPPWTGQPRVTTLALSRLDRHDRIALVALIAGKALPDAVIDQIADRTDGVPLFVEELTKSVLESGLLRTEADRYVIDGALPSLAIPTSLRASLLARLDRSNSVRLAAQIGAAIGRQFSYEVLKAAWPLSEAELQTALARLAASELVFQRGTPPDATYSFKHALVRDAAYGSMLRDSRQQLHARIAHALEAQSTELMETQPELFAWHYAEAGLVEKSVSFWAKAGQRSAARSALAEAAAQFQKALDQLALLPDSTARLRQELEIRSGLGATLRFLKGQAAPETGQAYAYMRNLWEQLGSPPEFRQVPYGQSMVHVYRGELGQARRVGEELLRLSRNHDDSAGLVLGHSVSGQSLLLAGEFADSRPHLERLLAIYDPALHGTLVHQAGSHPLMTQAFLGLALLCLGHPDQARARSASAIADARRLGHPTSLAVSLAIGALQASLAGDHAALNRQANELTAVATEQGLPFYRAWGAIFRGRARVQDGDVAGGITLLREGVAAYRDTGAVMWLPHFIDLLAAGCQSAGQIAEAATLLDEAVELVARTGERWFETELKRHKGQLLLRQGDTEAAANLFRGALGTAQQQEARLWELRAAANLARLYCEQGRHTDARDLLVPIYGWFTEGFNTPDLADAKMLLACTQSGLPLTGELATHGM</sequence>
<dbReference type="Proteomes" id="UP000646365">
    <property type="component" value="Unassembled WGS sequence"/>
</dbReference>
<dbReference type="InterPro" id="IPR016032">
    <property type="entry name" value="Sig_transdc_resp-reg_C-effctor"/>
</dbReference>
<feature type="DNA-binding region" description="OmpR/PhoB-type" evidence="4">
    <location>
        <begin position="3"/>
        <end position="101"/>
    </location>
</feature>
<dbReference type="InterPro" id="IPR001867">
    <property type="entry name" value="OmpR/PhoB-type_DNA-bd"/>
</dbReference>
<evidence type="ECO:0000313" key="7">
    <source>
        <dbReference type="EMBL" id="GGF12044.1"/>
    </source>
</evidence>
<protein>
    <submittedName>
        <fullName evidence="7">Adenylate cyclase</fullName>
    </submittedName>
</protein>
<dbReference type="EMBL" id="BMJQ01000004">
    <property type="protein sequence ID" value="GGF12044.1"/>
    <property type="molecule type" value="Genomic_DNA"/>
</dbReference>
<feature type="domain" description="Guanylate cyclase" evidence="5">
    <location>
        <begin position="136"/>
        <end position="266"/>
    </location>
</feature>
<dbReference type="GO" id="GO:0004016">
    <property type="term" value="F:adenylate cyclase activity"/>
    <property type="evidence" value="ECO:0007669"/>
    <property type="project" value="TreeGrafter"/>
</dbReference>
<proteinExistence type="predicted"/>
<name>A0A8J3E466_9PROT</name>
<dbReference type="InterPro" id="IPR001054">
    <property type="entry name" value="A/G_cyclase"/>
</dbReference>
<feature type="domain" description="OmpR/PhoB-type" evidence="6">
    <location>
        <begin position="3"/>
        <end position="101"/>
    </location>
</feature>
<dbReference type="InterPro" id="IPR036388">
    <property type="entry name" value="WH-like_DNA-bd_sf"/>
</dbReference>
<reference evidence="7" key="1">
    <citation type="journal article" date="2014" name="Int. J. Syst. Evol. Microbiol.">
        <title>Complete genome sequence of Corynebacterium casei LMG S-19264T (=DSM 44701T), isolated from a smear-ripened cheese.</title>
        <authorList>
            <consortium name="US DOE Joint Genome Institute (JGI-PGF)"/>
            <person name="Walter F."/>
            <person name="Albersmeier A."/>
            <person name="Kalinowski J."/>
            <person name="Ruckert C."/>
        </authorList>
    </citation>
    <scope>NUCLEOTIDE SEQUENCE</scope>
    <source>
        <strain evidence="7">CGMCC 1.15725</strain>
    </source>
</reference>
<evidence type="ECO:0000256" key="3">
    <source>
        <dbReference type="ARBA" id="ARBA00023125"/>
    </source>
</evidence>
<keyword evidence="8" id="KW-1185">Reference proteome</keyword>